<dbReference type="eggNOG" id="ENOG502QPZ4">
    <property type="taxonomic scope" value="Eukaryota"/>
</dbReference>
<accession>G7LFS9</accession>
<dbReference type="InterPro" id="IPR020864">
    <property type="entry name" value="MACPF"/>
</dbReference>
<dbReference type="EMBL" id="CM001224">
    <property type="protein sequence ID" value="AET04873.1"/>
    <property type="molecule type" value="Genomic_DNA"/>
</dbReference>
<sequence>MAQSPSVSGFEAAQKAINILGLGFDLTQDINFDNCKTGSRLILIDKEQCRRLEIPGGVSIPDVSNSIRCVGGESIRINSDVLSLQQMLQHFNHEMRLDGKTASGHFCASFGLHFHGTKELDSIIHLAYDGWFIKRYAVELEKYHGQLHDHVKEVVPSLWDAGALTRFIERFGTHVIVGVSMGGKDVLYVRQDDTSNHHDPASIQKLLTETANMKFMDSANNHCLASQNLSNKKKNIFEIHIRRGGSSQNMNHSEWLDTIDSEPDIISMHLLPLTTLLSGIPGYGFAARAINLYLQYKPPIEDLLQFLEFQLPRVWAPIHGKIHLDYNWKHQVNQSSLRFSILGPKLYINTNLVDVGIRPVTGLRLQLEGKRSNRLAINLQHLVSLPKSLPLADNAPAYSSCDSYSCKYHKKLKWNCFSYVCTAPIESDDSLSIVTGAQLQVEKKCLLLRLHFSKVIGATLQKPPEWDQPSNLGKSKEGYMDYPIPGEETVHPLLYSGALSRPVRTPKLQRYVDRMERIRGPKNTPGYWAVSGAKLYVHNGKIYLLVKYSLLSFGTV</sequence>
<evidence type="ECO:0000313" key="6">
    <source>
        <dbReference type="Proteomes" id="UP000265566"/>
    </source>
</evidence>
<evidence type="ECO:0000313" key="3">
    <source>
        <dbReference type="EMBL" id="RHN43195.1"/>
    </source>
</evidence>
<feature type="domain" description="MACPF" evidence="1">
    <location>
        <begin position="2"/>
        <end position="307"/>
    </location>
</feature>
<dbReference type="Pfam" id="PF01823">
    <property type="entry name" value="MACPF"/>
    <property type="match status" value="1"/>
</dbReference>
<dbReference type="OMA" id="YSHTEEI"/>
<dbReference type="PANTHER" id="PTHR33199:SF14">
    <property type="entry name" value="MAC_PERFORIN DOMAIN PROTEIN"/>
    <property type="match status" value="1"/>
</dbReference>
<keyword evidence="5" id="KW-1185">Reference proteome</keyword>
<dbReference type="KEGG" id="mtr:11427623"/>
<reference evidence="6" key="4">
    <citation type="journal article" date="2018" name="Nat. Plants">
        <title>Whole-genome landscape of Medicago truncatula symbiotic genes.</title>
        <authorList>
            <person name="Pecrix Y."/>
            <person name="Staton S.E."/>
            <person name="Sallet E."/>
            <person name="Lelandais-Briere C."/>
            <person name="Moreau S."/>
            <person name="Carrere S."/>
            <person name="Blein T."/>
            <person name="Jardinaud M.F."/>
            <person name="Latrasse D."/>
            <person name="Zouine M."/>
            <person name="Zahm M."/>
            <person name="Kreplak J."/>
            <person name="Mayjonade B."/>
            <person name="Satge C."/>
            <person name="Perez M."/>
            <person name="Cauet S."/>
            <person name="Marande W."/>
            <person name="Chantry-Darmon C."/>
            <person name="Lopez-Roques C."/>
            <person name="Bouchez O."/>
            <person name="Berard A."/>
            <person name="Debelle F."/>
            <person name="Munos S."/>
            <person name="Bendahmane A."/>
            <person name="Berges H."/>
            <person name="Niebel A."/>
            <person name="Buitink J."/>
            <person name="Frugier F."/>
            <person name="Benhamed M."/>
            <person name="Crespi M."/>
            <person name="Gouzy J."/>
            <person name="Gamas P."/>
        </authorList>
    </citation>
    <scope>NUCLEOTIDE SEQUENCE [LARGE SCALE GENOMIC DNA]</scope>
    <source>
        <strain evidence="6">cv. Jemalong A17</strain>
    </source>
</reference>
<dbReference type="OrthoDB" id="1366754at2759"/>
<proteinExistence type="predicted"/>
<protein>
    <submittedName>
        <fullName evidence="2">MACPF domain protein</fullName>
    </submittedName>
    <submittedName>
        <fullName evidence="3">Putative membrane attack complex component/perforin (MACPF) domain-containing protein</fullName>
    </submittedName>
</protein>
<reference evidence="4" key="3">
    <citation type="submission" date="2015-04" db="UniProtKB">
        <authorList>
            <consortium name="EnsemblPlants"/>
        </authorList>
    </citation>
    <scope>IDENTIFICATION</scope>
    <source>
        <strain evidence="4">cv. Jemalong A17</strain>
    </source>
</reference>
<reference evidence="2 5" key="1">
    <citation type="journal article" date="2011" name="Nature">
        <title>The Medicago genome provides insight into the evolution of rhizobial symbioses.</title>
        <authorList>
            <person name="Young N.D."/>
            <person name="Debelle F."/>
            <person name="Oldroyd G.E."/>
            <person name="Geurts R."/>
            <person name="Cannon S.B."/>
            <person name="Udvardi M.K."/>
            <person name="Benedito V.A."/>
            <person name="Mayer K.F."/>
            <person name="Gouzy J."/>
            <person name="Schoof H."/>
            <person name="Van de Peer Y."/>
            <person name="Proost S."/>
            <person name="Cook D.R."/>
            <person name="Meyers B.C."/>
            <person name="Spannagl M."/>
            <person name="Cheung F."/>
            <person name="De Mita S."/>
            <person name="Krishnakumar V."/>
            <person name="Gundlach H."/>
            <person name="Zhou S."/>
            <person name="Mudge J."/>
            <person name="Bharti A.K."/>
            <person name="Murray J.D."/>
            <person name="Naoumkina M.A."/>
            <person name="Rosen B."/>
            <person name="Silverstein K.A."/>
            <person name="Tang H."/>
            <person name="Rombauts S."/>
            <person name="Zhao P.X."/>
            <person name="Zhou P."/>
            <person name="Barbe V."/>
            <person name="Bardou P."/>
            <person name="Bechner M."/>
            <person name="Bellec A."/>
            <person name="Berger A."/>
            <person name="Berges H."/>
            <person name="Bidwell S."/>
            <person name="Bisseling T."/>
            <person name="Choisne N."/>
            <person name="Couloux A."/>
            <person name="Denny R."/>
            <person name="Deshpande S."/>
            <person name="Dai X."/>
            <person name="Doyle J.J."/>
            <person name="Dudez A.M."/>
            <person name="Farmer A.D."/>
            <person name="Fouteau S."/>
            <person name="Franken C."/>
            <person name="Gibelin C."/>
            <person name="Gish J."/>
            <person name="Goldstein S."/>
            <person name="Gonzalez A.J."/>
            <person name="Green P.J."/>
            <person name="Hallab A."/>
            <person name="Hartog M."/>
            <person name="Hua A."/>
            <person name="Humphray S.J."/>
            <person name="Jeong D.H."/>
            <person name="Jing Y."/>
            <person name="Jocker A."/>
            <person name="Kenton S.M."/>
            <person name="Kim D.J."/>
            <person name="Klee K."/>
            <person name="Lai H."/>
            <person name="Lang C."/>
            <person name="Lin S."/>
            <person name="Macmil S.L."/>
            <person name="Magdelenat G."/>
            <person name="Matthews L."/>
            <person name="McCorrison J."/>
            <person name="Monaghan E.L."/>
            <person name="Mun J.H."/>
            <person name="Najar F.Z."/>
            <person name="Nicholson C."/>
            <person name="Noirot C."/>
            <person name="O'Bleness M."/>
            <person name="Paule C.R."/>
            <person name="Poulain J."/>
            <person name="Prion F."/>
            <person name="Qin B."/>
            <person name="Qu C."/>
            <person name="Retzel E.F."/>
            <person name="Riddle C."/>
            <person name="Sallet E."/>
            <person name="Samain S."/>
            <person name="Samson N."/>
            <person name="Sanders I."/>
            <person name="Saurat O."/>
            <person name="Scarpelli C."/>
            <person name="Schiex T."/>
            <person name="Segurens B."/>
            <person name="Severin A.J."/>
            <person name="Sherrier D.J."/>
            <person name="Shi R."/>
            <person name="Sims S."/>
            <person name="Singer S.R."/>
            <person name="Sinharoy S."/>
            <person name="Sterck L."/>
            <person name="Viollet A."/>
            <person name="Wang B.B."/>
            <person name="Wang K."/>
            <person name="Wang M."/>
            <person name="Wang X."/>
            <person name="Warfsmann J."/>
            <person name="Weissenbach J."/>
            <person name="White D.D."/>
            <person name="White J.D."/>
            <person name="Wiley G.B."/>
            <person name="Wincker P."/>
            <person name="Xing Y."/>
            <person name="Yang L."/>
            <person name="Yao Z."/>
            <person name="Ying F."/>
            <person name="Zhai J."/>
            <person name="Zhou L."/>
            <person name="Zuber A."/>
            <person name="Denarie J."/>
            <person name="Dixon R.A."/>
            <person name="May G.D."/>
            <person name="Schwartz D.C."/>
            <person name="Rogers J."/>
            <person name="Quetier F."/>
            <person name="Town C.D."/>
            <person name="Roe B.A."/>
        </authorList>
    </citation>
    <scope>NUCLEOTIDE SEQUENCE [LARGE SCALE GENOMIC DNA]</scope>
    <source>
        <strain evidence="2">A17</strain>
        <strain evidence="4 5">cv. Jemalong A17</strain>
    </source>
</reference>
<dbReference type="GO" id="GO:0009626">
    <property type="term" value="P:plant-type hypersensitive response"/>
    <property type="evidence" value="ECO:0000318"/>
    <property type="project" value="GO_Central"/>
</dbReference>
<dbReference type="STRING" id="3880.G7LFS9"/>
<gene>
    <name evidence="4" type="primary">11427623</name>
    <name evidence="2" type="ordered locus">MTR_8g095150</name>
    <name evidence="3" type="ORF">MtrunA17_Chr8g0385181</name>
</gene>
<name>G7LFS9_MEDTR</name>
<dbReference type="PaxDb" id="3880-AET04873"/>
<dbReference type="Proteomes" id="UP000002051">
    <property type="component" value="Chromosome 8"/>
</dbReference>
<evidence type="ECO:0000259" key="1">
    <source>
        <dbReference type="PROSITE" id="PS51412"/>
    </source>
</evidence>
<reference evidence="3" key="5">
    <citation type="journal article" date="2018" name="Nat. Plants">
        <title>Whole-genome landscape of Medicago truncatula symbiotic genes.</title>
        <authorList>
            <person name="Pecrix Y."/>
            <person name="Gamas P."/>
            <person name="Carrere S."/>
        </authorList>
    </citation>
    <scope>NUCLEOTIDE SEQUENCE</scope>
    <source>
        <tissue evidence="3">Leaves</tissue>
    </source>
</reference>
<evidence type="ECO:0000313" key="2">
    <source>
        <dbReference type="EMBL" id="AET04873.1"/>
    </source>
</evidence>
<dbReference type="Proteomes" id="UP000265566">
    <property type="component" value="Chromosome 8"/>
</dbReference>
<dbReference type="Gramene" id="rna49735">
    <property type="protein sequence ID" value="RHN43195.1"/>
    <property type="gene ID" value="gene49735"/>
</dbReference>
<dbReference type="AlphaFoldDB" id="G7LFS9"/>
<dbReference type="HOGENOM" id="CLU_034245_1_0_1"/>
<dbReference type="GO" id="GO:2000031">
    <property type="term" value="P:regulation of salicylic acid mediated signaling pathway"/>
    <property type="evidence" value="ECO:0007669"/>
    <property type="project" value="InterPro"/>
</dbReference>
<evidence type="ECO:0000313" key="5">
    <source>
        <dbReference type="Proteomes" id="UP000002051"/>
    </source>
</evidence>
<dbReference type="InterPro" id="IPR044663">
    <property type="entry name" value="CAD1/NSL1-like"/>
</dbReference>
<reference evidence="2 5" key="2">
    <citation type="journal article" date="2014" name="BMC Genomics">
        <title>An improved genome release (version Mt4.0) for the model legume Medicago truncatula.</title>
        <authorList>
            <person name="Tang H."/>
            <person name="Krishnakumar V."/>
            <person name="Bidwell S."/>
            <person name="Rosen B."/>
            <person name="Chan A."/>
            <person name="Zhou S."/>
            <person name="Gentzbittel L."/>
            <person name="Childs K.L."/>
            <person name="Yandell M."/>
            <person name="Gundlach H."/>
            <person name="Mayer K.F."/>
            <person name="Schwartz D.C."/>
            <person name="Town C.D."/>
        </authorList>
    </citation>
    <scope>GENOME REANNOTATION</scope>
    <source>
        <strain evidence="4 5">cv. Jemalong A17</strain>
    </source>
</reference>
<dbReference type="EnsemblPlants" id="AET04873">
    <property type="protein sequence ID" value="AET04873"/>
    <property type="gene ID" value="MTR_8g095150"/>
</dbReference>
<organism evidence="2 5">
    <name type="scientific">Medicago truncatula</name>
    <name type="common">Barrel medic</name>
    <name type="synonym">Medicago tribuloides</name>
    <dbReference type="NCBI Taxonomy" id="3880"/>
    <lineage>
        <taxon>Eukaryota</taxon>
        <taxon>Viridiplantae</taxon>
        <taxon>Streptophyta</taxon>
        <taxon>Embryophyta</taxon>
        <taxon>Tracheophyta</taxon>
        <taxon>Spermatophyta</taxon>
        <taxon>Magnoliopsida</taxon>
        <taxon>eudicotyledons</taxon>
        <taxon>Gunneridae</taxon>
        <taxon>Pentapetalae</taxon>
        <taxon>rosids</taxon>
        <taxon>fabids</taxon>
        <taxon>Fabales</taxon>
        <taxon>Fabaceae</taxon>
        <taxon>Papilionoideae</taxon>
        <taxon>50 kb inversion clade</taxon>
        <taxon>NPAAA clade</taxon>
        <taxon>Hologalegina</taxon>
        <taxon>IRL clade</taxon>
        <taxon>Trifolieae</taxon>
        <taxon>Medicago</taxon>
    </lineage>
</organism>
<dbReference type="SMART" id="SM00457">
    <property type="entry name" value="MACPF"/>
    <property type="match status" value="1"/>
</dbReference>
<dbReference type="PROSITE" id="PS51412">
    <property type="entry name" value="MACPF_2"/>
    <property type="match status" value="1"/>
</dbReference>
<dbReference type="EMBL" id="PSQE01000008">
    <property type="protein sequence ID" value="RHN43195.1"/>
    <property type="molecule type" value="Genomic_DNA"/>
</dbReference>
<dbReference type="PANTHER" id="PTHR33199">
    <property type="entry name" value="MACPF DOMAIN-CONTAINING PROTEIN CAD1"/>
    <property type="match status" value="1"/>
</dbReference>
<evidence type="ECO:0000313" key="4">
    <source>
        <dbReference type="EnsemblPlants" id="AET04873"/>
    </source>
</evidence>